<feature type="transmembrane region" description="Helical" evidence="14">
    <location>
        <begin position="188"/>
        <end position="208"/>
    </location>
</feature>
<keyword evidence="8" id="KW-0915">Sodium</keyword>
<keyword evidence="10 14" id="KW-0472">Membrane</keyword>
<dbReference type="InterPro" id="IPR050277">
    <property type="entry name" value="Sodium:Solute_Symporter"/>
</dbReference>
<sequence length="548" mass="58550">MGEEAWQLSNPILGVVAIVATFLLFYIVGYISNRKSTSVTDLYVAGATIGPLTNGLAMASTYMSLATFLGITALILQLQVPFIMLWIQLILAIPLITIIYGTSLRRMGAFSPTHFIRERYGISASIIAALFMILVSIMYALGQMIGIALAFETVLGIPYLTGLIVGGLIIVGYITLGGMAGASNNAAIQMVIIALMFIVPLGAIMKAIGGNGWFFPPLLYADMVPAMIEAMPNFFDYQYSPKWYASLIGLTIGSLGLPHLAMRIYTASSLKSARSAMIWFAFIIGLVFSATYAMGFVGVYATETQGVVISQGDADKLTIILNLVYNPEWVTALVIAGAISAGLSTLSGNLLAIGALLSQDIFTTLKPEITEKKRVRLGYIAIFAGGIVSILLAINPPAFLVVSILWAFGLAGVTNAPLILVGVWWKEANKFGAIAASVVGGALYIMVSPFVFPSIVITGHSVTDGMGLSGAMLAIPVSFVLLIVVSYVTNRMPSLTSKLSTREDHALIERIHGWKEVHPGRYNSTVGAAITVVFFTAIAIWAIMPWGM</sequence>
<dbReference type="PANTHER" id="PTHR48086:SF3">
    <property type="entry name" value="SODIUM_PROLINE SYMPORTER"/>
    <property type="match status" value="1"/>
</dbReference>
<evidence type="ECO:0000313" key="16">
    <source>
        <dbReference type="Proteomes" id="UP000278746"/>
    </source>
</evidence>
<dbReference type="AlphaFoldDB" id="A0A3M7TLP7"/>
<evidence type="ECO:0000256" key="2">
    <source>
        <dbReference type="ARBA" id="ARBA00006434"/>
    </source>
</evidence>
<protein>
    <submittedName>
        <fullName evidence="15">Sodium:solute symporter</fullName>
    </submittedName>
</protein>
<dbReference type="GO" id="GO:0006814">
    <property type="term" value="P:sodium ion transport"/>
    <property type="evidence" value="ECO:0007669"/>
    <property type="project" value="UniProtKB-KW"/>
</dbReference>
<accession>A0A3M7TLP7</accession>
<dbReference type="EMBL" id="RHIB01000004">
    <property type="protein sequence ID" value="RNA66264.1"/>
    <property type="molecule type" value="Genomic_DNA"/>
</dbReference>
<feature type="transmembrane region" description="Helical" evidence="14">
    <location>
        <begin position="377"/>
        <end position="394"/>
    </location>
</feature>
<feature type="transmembrane region" description="Helical" evidence="14">
    <location>
        <begin position="122"/>
        <end position="151"/>
    </location>
</feature>
<proteinExistence type="inferred from homology"/>
<comment type="similarity">
    <text evidence="2 13">Belongs to the sodium:solute symporter (SSF) (TC 2.A.21) family.</text>
</comment>
<organism evidence="15 16">
    <name type="scientific">Alteribacter keqinensis</name>
    <dbReference type="NCBI Taxonomy" id="2483800"/>
    <lineage>
        <taxon>Bacteria</taxon>
        <taxon>Bacillati</taxon>
        <taxon>Bacillota</taxon>
        <taxon>Bacilli</taxon>
        <taxon>Bacillales</taxon>
        <taxon>Bacillaceae</taxon>
        <taxon>Alteribacter</taxon>
    </lineage>
</organism>
<dbReference type="Pfam" id="PF00474">
    <property type="entry name" value="SSF"/>
    <property type="match status" value="1"/>
</dbReference>
<keyword evidence="16" id="KW-1185">Reference proteome</keyword>
<evidence type="ECO:0000256" key="4">
    <source>
        <dbReference type="ARBA" id="ARBA00022475"/>
    </source>
</evidence>
<keyword evidence="7 14" id="KW-1133">Transmembrane helix</keyword>
<dbReference type="Proteomes" id="UP000278746">
    <property type="component" value="Unassembled WGS sequence"/>
</dbReference>
<dbReference type="InterPro" id="IPR038377">
    <property type="entry name" value="Na/Glc_symporter_sf"/>
</dbReference>
<feature type="transmembrane region" description="Helical" evidence="14">
    <location>
        <begin position="243"/>
        <end position="265"/>
    </location>
</feature>
<feature type="transmembrane region" description="Helical" evidence="14">
    <location>
        <begin position="468"/>
        <end position="488"/>
    </location>
</feature>
<evidence type="ECO:0000256" key="6">
    <source>
        <dbReference type="ARBA" id="ARBA00022847"/>
    </source>
</evidence>
<keyword evidence="5 14" id="KW-0812">Transmembrane</keyword>
<comment type="catalytic activity">
    <reaction evidence="12">
        <text>L-proline(in) + Na(+)(in) = L-proline(out) + Na(+)(out)</text>
        <dbReference type="Rhea" id="RHEA:28967"/>
        <dbReference type="ChEBI" id="CHEBI:29101"/>
        <dbReference type="ChEBI" id="CHEBI:60039"/>
    </reaction>
</comment>
<feature type="transmembrane region" description="Helical" evidence="14">
    <location>
        <begin position="277"/>
        <end position="301"/>
    </location>
</feature>
<dbReference type="OrthoDB" id="9814523at2"/>
<keyword evidence="11" id="KW-0739">Sodium transport</keyword>
<feature type="transmembrane region" description="Helical" evidence="14">
    <location>
        <begin position="82"/>
        <end position="101"/>
    </location>
</feature>
<dbReference type="RefSeq" id="WP_122901693.1">
    <property type="nucleotide sequence ID" value="NZ_RHIB01000004.1"/>
</dbReference>
<feature type="transmembrane region" description="Helical" evidence="14">
    <location>
        <begin position="525"/>
        <end position="544"/>
    </location>
</feature>
<dbReference type="Gene3D" id="1.20.1730.10">
    <property type="entry name" value="Sodium/glucose cotransporter"/>
    <property type="match status" value="1"/>
</dbReference>
<evidence type="ECO:0000256" key="1">
    <source>
        <dbReference type="ARBA" id="ARBA00004651"/>
    </source>
</evidence>
<dbReference type="GO" id="GO:0005886">
    <property type="term" value="C:plasma membrane"/>
    <property type="evidence" value="ECO:0007669"/>
    <property type="project" value="UniProtKB-SubCell"/>
</dbReference>
<feature type="transmembrane region" description="Helical" evidence="14">
    <location>
        <begin position="52"/>
        <end position="76"/>
    </location>
</feature>
<feature type="transmembrane region" description="Helical" evidence="14">
    <location>
        <begin position="12"/>
        <end position="31"/>
    </location>
</feature>
<dbReference type="PROSITE" id="PS50283">
    <property type="entry name" value="NA_SOLUT_SYMP_3"/>
    <property type="match status" value="1"/>
</dbReference>
<evidence type="ECO:0000256" key="3">
    <source>
        <dbReference type="ARBA" id="ARBA00022448"/>
    </source>
</evidence>
<evidence type="ECO:0000256" key="10">
    <source>
        <dbReference type="ARBA" id="ARBA00023136"/>
    </source>
</evidence>
<evidence type="ECO:0000256" key="7">
    <source>
        <dbReference type="ARBA" id="ARBA00022989"/>
    </source>
</evidence>
<feature type="transmembrane region" description="Helical" evidence="14">
    <location>
        <begin position="157"/>
        <end position="176"/>
    </location>
</feature>
<name>A0A3M7TLP7_9BACI</name>
<evidence type="ECO:0000256" key="9">
    <source>
        <dbReference type="ARBA" id="ARBA00023065"/>
    </source>
</evidence>
<dbReference type="InterPro" id="IPR001734">
    <property type="entry name" value="Na/solute_symporter"/>
</dbReference>
<reference evidence="15 16" key="1">
    <citation type="submission" date="2018-10" db="EMBL/GenBank/DDBJ databases">
        <title>Bacillus Keqinensis sp. nov., a moderately halophilic bacterium isolated from a saline-alkaline lake.</title>
        <authorList>
            <person name="Wang H."/>
        </authorList>
    </citation>
    <scope>NUCLEOTIDE SEQUENCE [LARGE SCALE GENOMIC DNA]</scope>
    <source>
        <strain evidence="15 16">KQ-3</strain>
    </source>
</reference>
<keyword evidence="9" id="KW-0406">Ion transport</keyword>
<feature type="transmembrane region" description="Helical" evidence="14">
    <location>
        <begin position="431"/>
        <end position="456"/>
    </location>
</feature>
<gene>
    <name evidence="15" type="ORF">EBO34_19275</name>
</gene>
<feature type="transmembrane region" description="Helical" evidence="14">
    <location>
        <begin position="329"/>
        <end position="357"/>
    </location>
</feature>
<evidence type="ECO:0000256" key="8">
    <source>
        <dbReference type="ARBA" id="ARBA00023053"/>
    </source>
</evidence>
<keyword evidence="6" id="KW-0769">Symport</keyword>
<comment type="subcellular location">
    <subcellularLocation>
        <location evidence="1">Cell membrane</location>
        <topology evidence="1">Multi-pass membrane protein</topology>
    </subcellularLocation>
</comment>
<dbReference type="PANTHER" id="PTHR48086">
    <property type="entry name" value="SODIUM/PROLINE SYMPORTER-RELATED"/>
    <property type="match status" value="1"/>
</dbReference>
<evidence type="ECO:0000256" key="11">
    <source>
        <dbReference type="ARBA" id="ARBA00023201"/>
    </source>
</evidence>
<feature type="transmembrane region" description="Helical" evidence="14">
    <location>
        <begin position="400"/>
        <end position="424"/>
    </location>
</feature>
<evidence type="ECO:0000256" key="13">
    <source>
        <dbReference type="RuleBase" id="RU362091"/>
    </source>
</evidence>
<evidence type="ECO:0000313" key="15">
    <source>
        <dbReference type="EMBL" id="RNA66264.1"/>
    </source>
</evidence>
<evidence type="ECO:0000256" key="12">
    <source>
        <dbReference type="ARBA" id="ARBA00033708"/>
    </source>
</evidence>
<evidence type="ECO:0000256" key="14">
    <source>
        <dbReference type="SAM" id="Phobius"/>
    </source>
</evidence>
<evidence type="ECO:0000256" key="5">
    <source>
        <dbReference type="ARBA" id="ARBA00022692"/>
    </source>
</evidence>
<keyword evidence="3" id="KW-0813">Transport</keyword>
<dbReference type="GO" id="GO:0015293">
    <property type="term" value="F:symporter activity"/>
    <property type="evidence" value="ECO:0007669"/>
    <property type="project" value="UniProtKB-KW"/>
</dbReference>
<comment type="caution">
    <text evidence="15">The sequence shown here is derived from an EMBL/GenBank/DDBJ whole genome shotgun (WGS) entry which is preliminary data.</text>
</comment>
<keyword evidence="4" id="KW-1003">Cell membrane</keyword>